<dbReference type="EMBL" id="CM017693">
    <property type="protein sequence ID" value="TYH13882.1"/>
    <property type="molecule type" value="Genomic_DNA"/>
</dbReference>
<evidence type="ECO:0000313" key="1">
    <source>
        <dbReference type="EMBL" id="TYH13882.1"/>
    </source>
</evidence>
<gene>
    <name evidence="1" type="ORF">ES288_A06G175000v1</name>
</gene>
<evidence type="ECO:0000313" key="2">
    <source>
        <dbReference type="Proteomes" id="UP000323506"/>
    </source>
</evidence>
<accession>A0A5D2G7M9</accession>
<name>A0A5D2G7M9_GOSDA</name>
<protein>
    <submittedName>
        <fullName evidence="1">Uncharacterized protein</fullName>
    </submittedName>
</protein>
<dbReference type="Proteomes" id="UP000323506">
    <property type="component" value="Chromosome A06"/>
</dbReference>
<organism evidence="1 2">
    <name type="scientific">Gossypium darwinii</name>
    <name type="common">Darwin's cotton</name>
    <name type="synonym">Gossypium barbadense var. darwinii</name>
    <dbReference type="NCBI Taxonomy" id="34276"/>
    <lineage>
        <taxon>Eukaryota</taxon>
        <taxon>Viridiplantae</taxon>
        <taxon>Streptophyta</taxon>
        <taxon>Embryophyta</taxon>
        <taxon>Tracheophyta</taxon>
        <taxon>Spermatophyta</taxon>
        <taxon>Magnoliopsida</taxon>
        <taxon>eudicotyledons</taxon>
        <taxon>Gunneridae</taxon>
        <taxon>Pentapetalae</taxon>
        <taxon>rosids</taxon>
        <taxon>malvids</taxon>
        <taxon>Malvales</taxon>
        <taxon>Malvaceae</taxon>
        <taxon>Malvoideae</taxon>
        <taxon>Gossypium</taxon>
    </lineage>
</organism>
<keyword evidence="2" id="KW-1185">Reference proteome</keyword>
<sequence>MSKAYFGRVNIKRISSNMVVACCKKEEIIHKIEGLEDGTLSNLFSKVERWSEKIQVDNKMVWLACQGIPLHVWNCMMFQNIAKKYGEFLGVDIDTRCFKSVVRGNVHVLTKRLTKLMKY</sequence>
<dbReference type="AlphaFoldDB" id="A0A5D2G7M9"/>
<reference evidence="1 2" key="1">
    <citation type="submission" date="2019-06" db="EMBL/GenBank/DDBJ databases">
        <title>WGS assembly of Gossypium darwinii.</title>
        <authorList>
            <person name="Chen Z.J."/>
            <person name="Sreedasyam A."/>
            <person name="Ando A."/>
            <person name="Song Q."/>
            <person name="De L."/>
            <person name="Hulse-Kemp A."/>
            <person name="Ding M."/>
            <person name="Ye W."/>
            <person name="Kirkbride R."/>
            <person name="Jenkins J."/>
            <person name="Plott C."/>
            <person name="Lovell J."/>
            <person name="Lin Y.-M."/>
            <person name="Vaughn R."/>
            <person name="Liu B."/>
            <person name="Li W."/>
            <person name="Simpson S."/>
            <person name="Scheffler B."/>
            <person name="Saski C."/>
            <person name="Grover C."/>
            <person name="Hu G."/>
            <person name="Conover J."/>
            <person name="Carlson J."/>
            <person name="Shu S."/>
            <person name="Boston L."/>
            <person name="Williams M."/>
            <person name="Peterson D."/>
            <person name="Mcgee K."/>
            <person name="Jones D."/>
            <person name="Wendel J."/>
            <person name="Stelly D."/>
            <person name="Grimwood J."/>
            <person name="Schmutz J."/>
        </authorList>
    </citation>
    <scope>NUCLEOTIDE SEQUENCE [LARGE SCALE GENOMIC DNA]</scope>
    <source>
        <strain evidence="1">1808015.09</strain>
    </source>
</reference>
<proteinExistence type="predicted"/>